<name>A0A0G4EGF8_VITBC</name>
<dbReference type="InterPro" id="IPR008030">
    <property type="entry name" value="NmrA-like"/>
</dbReference>
<evidence type="ECO:0000259" key="4">
    <source>
        <dbReference type="Pfam" id="PF05368"/>
    </source>
</evidence>
<evidence type="ECO:0000313" key="5">
    <source>
        <dbReference type="EMBL" id="CEL94964.1"/>
    </source>
</evidence>
<sequence length="550" mass="59249">MLPFPSIQPYPLASRPRPPPTGGEYHARHALSQTYTYLRPPPGTAGPLASHAPPYAPYATFRQPLHGPVAMKPSVMASPPLPTPGGFRPVPVSFRPPPTGVATPSLRRTTTLASSTYAAPALPPLTSGDRSRPVHMMSYAALPKPGPVAVMAPPLMVQHRSYVPHTVADLRTITRSYTPAKMQMQVQGGAGEAQQAYNNKASRPMRVLVVGAETELGQKVMGALLDHHQQQQQQGEEGGRGSGSGGGGGVGVQLQLSVLFDKPERDELRDIVDMYEQKGVRVYDGDIENAHTLRGVCAGVHTVLCLVEGEEGGGTTGPVNLVREADASGVKRFIPSNFFLDYREATIEDLIPLRQMKRVREELGKTSMAALYLHTGIPMEALFSDDMALWDASASRLCYYGSPYQALDMTCQDDIAVYIAKVVCNPELTGDVMVAGDVVTVKQLQREFFQRTQQHLSLESKGSIADLTADIDRRIGTSTSSAAAAAGGAAAASVTLRDEEQPEAEEEQSSGVIPLLFAKNVFDGRGKLRPDMEAFPDVRPMKVVDFLVAK</sequence>
<dbReference type="InterPro" id="IPR036291">
    <property type="entry name" value="NAD(P)-bd_dom_sf"/>
</dbReference>
<dbReference type="OrthoDB" id="419598at2759"/>
<proteinExistence type="predicted"/>
<evidence type="ECO:0000313" key="6">
    <source>
        <dbReference type="Proteomes" id="UP000041254"/>
    </source>
</evidence>
<dbReference type="Pfam" id="PF05368">
    <property type="entry name" value="NmrA"/>
    <property type="match status" value="1"/>
</dbReference>
<keyword evidence="1" id="KW-0521">NADP</keyword>
<feature type="region of interest" description="Disordered" evidence="3">
    <location>
        <begin position="227"/>
        <end position="247"/>
    </location>
</feature>
<dbReference type="Proteomes" id="UP000041254">
    <property type="component" value="Unassembled WGS sequence"/>
</dbReference>
<gene>
    <name evidence="5" type="ORF">Vbra_11726</name>
</gene>
<dbReference type="PANTHER" id="PTHR47706">
    <property type="entry name" value="NMRA-LIKE FAMILY PROTEIN"/>
    <property type="match status" value="1"/>
</dbReference>
<dbReference type="Gene3D" id="3.40.50.720">
    <property type="entry name" value="NAD(P)-binding Rossmann-like Domain"/>
    <property type="match status" value="1"/>
</dbReference>
<feature type="region of interest" description="Disordered" evidence="3">
    <location>
        <begin position="1"/>
        <end position="26"/>
    </location>
</feature>
<evidence type="ECO:0000256" key="1">
    <source>
        <dbReference type="ARBA" id="ARBA00022857"/>
    </source>
</evidence>
<dbReference type="InterPro" id="IPR051609">
    <property type="entry name" value="NmrA/Isoflavone_reductase-like"/>
</dbReference>
<evidence type="ECO:0000256" key="2">
    <source>
        <dbReference type="ARBA" id="ARBA00023002"/>
    </source>
</evidence>
<protein>
    <recommendedName>
        <fullName evidence="4">NmrA-like domain-containing protein</fullName>
    </recommendedName>
</protein>
<reference evidence="5 6" key="1">
    <citation type="submission" date="2014-11" db="EMBL/GenBank/DDBJ databases">
        <authorList>
            <person name="Zhu J."/>
            <person name="Qi W."/>
            <person name="Song R."/>
        </authorList>
    </citation>
    <scope>NUCLEOTIDE SEQUENCE [LARGE SCALE GENOMIC DNA]</scope>
</reference>
<dbReference type="GO" id="GO:0016491">
    <property type="term" value="F:oxidoreductase activity"/>
    <property type="evidence" value="ECO:0007669"/>
    <property type="project" value="UniProtKB-KW"/>
</dbReference>
<feature type="domain" description="NmrA-like" evidence="4">
    <location>
        <begin position="267"/>
        <end position="454"/>
    </location>
</feature>
<accession>A0A0G4EGF8</accession>
<organism evidence="5 6">
    <name type="scientific">Vitrella brassicaformis (strain CCMP3155)</name>
    <dbReference type="NCBI Taxonomy" id="1169540"/>
    <lineage>
        <taxon>Eukaryota</taxon>
        <taxon>Sar</taxon>
        <taxon>Alveolata</taxon>
        <taxon>Colpodellida</taxon>
        <taxon>Vitrellaceae</taxon>
        <taxon>Vitrella</taxon>
    </lineage>
</organism>
<dbReference type="PANTHER" id="PTHR47706:SF9">
    <property type="entry name" value="NMRA-LIKE DOMAIN-CONTAINING PROTEIN-RELATED"/>
    <property type="match status" value="1"/>
</dbReference>
<dbReference type="STRING" id="1169540.A0A0G4EGF8"/>
<keyword evidence="2" id="KW-0560">Oxidoreductase</keyword>
<keyword evidence="6" id="KW-1185">Reference proteome</keyword>
<dbReference type="InParanoid" id="A0A0G4EGF8"/>
<evidence type="ECO:0000256" key="3">
    <source>
        <dbReference type="SAM" id="MobiDB-lite"/>
    </source>
</evidence>
<dbReference type="EMBL" id="CDMY01000227">
    <property type="protein sequence ID" value="CEL94964.1"/>
    <property type="molecule type" value="Genomic_DNA"/>
</dbReference>
<dbReference type="SUPFAM" id="SSF51735">
    <property type="entry name" value="NAD(P)-binding Rossmann-fold domains"/>
    <property type="match status" value="1"/>
</dbReference>
<dbReference type="VEuPathDB" id="CryptoDB:Vbra_11726"/>
<dbReference type="AlphaFoldDB" id="A0A0G4EGF8"/>